<name>A0ABQ8F5H2_9FUNG</name>
<dbReference type="Proteomes" id="UP001648503">
    <property type="component" value="Unassembled WGS sequence"/>
</dbReference>
<protein>
    <submittedName>
        <fullName evidence="2">Uncharacterized protein</fullName>
    </submittedName>
</protein>
<evidence type="ECO:0000256" key="1">
    <source>
        <dbReference type="SAM" id="MobiDB-lite"/>
    </source>
</evidence>
<proteinExistence type="predicted"/>
<organism evidence="2 3">
    <name type="scientific">Batrachochytrium salamandrivorans</name>
    <dbReference type="NCBI Taxonomy" id="1357716"/>
    <lineage>
        <taxon>Eukaryota</taxon>
        <taxon>Fungi</taxon>
        <taxon>Fungi incertae sedis</taxon>
        <taxon>Chytridiomycota</taxon>
        <taxon>Chytridiomycota incertae sedis</taxon>
        <taxon>Chytridiomycetes</taxon>
        <taxon>Rhizophydiales</taxon>
        <taxon>Rhizophydiales incertae sedis</taxon>
        <taxon>Batrachochytrium</taxon>
    </lineage>
</organism>
<feature type="region of interest" description="Disordered" evidence="1">
    <location>
        <begin position="48"/>
        <end position="89"/>
    </location>
</feature>
<feature type="compositionally biased region" description="Polar residues" evidence="1">
    <location>
        <begin position="55"/>
        <end position="89"/>
    </location>
</feature>
<evidence type="ECO:0000313" key="3">
    <source>
        <dbReference type="Proteomes" id="UP001648503"/>
    </source>
</evidence>
<evidence type="ECO:0000313" key="2">
    <source>
        <dbReference type="EMBL" id="KAH6592599.1"/>
    </source>
</evidence>
<keyword evidence="3" id="KW-1185">Reference proteome</keyword>
<accession>A0ABQ8F5H2</accession>
<sequence length="202" mass="22847">MRSQASLITAMQIKCSRKINRWLHLSRLLSLFVGKRAAIFEHSPRAVSRRDLRTTSDGPSRSSSGRMLSIRSTSPKSPSCSITKSSRRNNTLSSNDGFWVLLSDVYLFVGDQGSVMQTLFSGLSNNHQRTVLVEVLQYIASNKQSATSRTSLLAPLRRLFCHRASSRLCTGIFIRIAILQLYRDRVAKFWSPEVIRADQREL</sequence>
<gene>
    <name evidence="2" type="ORF">BASA50_007975</name>
</gene>
<dbReference type="EMBL" id="JAFCIX010000377">
    <property type="protein sequence ID" value="KAH6592599.1"/>
    <property type="molecule type" value="Genomic_DNA"/>
</dbReference>
<comment type="caution">
    <text evidence="2">The sequence shown here is derived from an EMBL/GenBank/DDBJ whole genome shotgun (WGS) entry which is preliminary data.</text>
</comment>
<reference evidence="2 3" key="1">
    <citation type="submission" date="2021-02" db="EMBL/GenBank/DDBJ databases">
        <title>Variation within the Batrachochytrium salamandrivorans European outbreak.</title>
        <authorList>
            <person name="Kelly M."/>
            <person name="Pasmans F."/>
            <person name="Shea T.P."/>
            <person name="Munoz J.F."/>
            <person name="Carranza S."/>
            <person name="Cuomo C.A."/>
            <person name="Martel A."/>
        </authorList>
    </citation>
    <scope>NUCLEOTIDE SEQUENCE [LARGE SCALE GENOMIC DNA]</scope>
    <source>
        <strain evidence="2 3">AMFP18/2</strain>
    </source>
</reference>